<comment type="caution">
    <text evidence="1">The sequence shown here is derived from an EMBL/GenBank/DDBJ whole genome shotgun (WGS) entry which is preliminary data.</text>
</comment>
<protein>
    <submittedName>
        <fullName evidence="1">Uncharacterized protein</fullName>
    </submittedName>
</protein>
<sequence length="40" mass="4720">MGVALIQNEVELGFDCEKHKPLFPTKWLPKYLARRKVSLY</sequence>
<name>A0ABS4CT04_9BACI</name>
<evidence type="ECO:0000313" key="1">
    <source>
        <dbReference type="EMBL" id="MBP1080656.1"/>
    </source>
</evidence>
<dbReference type="RefSeq" id="WP_264080170.1">
    <property type="nucleotide sequence ID" value="NZ_JAFDST010000001.1"/>
</dbReference>
<dbReference type="Proteomes" id="UP000674416">
    <property type="component" value="Unassembled WGS sequence"/>
</dbReference>
<reference evidence="1 2" key="1">
    <citation type="submission" date="2021-01" db="EMBL/GenBank/DDBJ databases">
        <title>Genomic Encyclopedia of Type Strains, Phase IV (KMG-IV): sequencing the most valuable type-strain genomes for metagenomic binning, comparative biology and taxonomic classification.</title>
        <authorList>
            <person name="Goeker M."/>
        </authorList>
    </citation>
    <scope>NUCLEOTIDE SEQUENCE [LARGE SCALE GENOMIC DNA]</scope>
    <source>
        <strain evidence="1 2">DSM 103394</strain>
    </source>
</reference>
<evidence type="ECO:0000313" key="2">
    <source>
        <dbReference type="Proteomes" id="UP000674416"/>
    </source>
</evidence>
<keyword evidence="2" id="KW-1185">Reference proteome</keyword>
<organism evidence="1 2">
    <name type="scientific">Bacillus capparidis</name>
    <dbReference type="NCBI Taxonomy" id="1840411"/>
    <lineage>
        <taxon>Bacteria</taxon>
        <taxon>Bacillati</taxon>
        <taxon>Bacillota</taxon>
        <taxon>Bacilli</taxon>
        <taxon>Bacillales</taxon>
        <taxon>Bacillaceae</taxon>
        <taxon>Bacillus</taxon>
    </lineage>
</organism>
<dbReference type="EMBL" id="JAFDST010000001">
    <property type="protein sequence ID" value="MBP1080656.1"/>
    <property type="molecule type" value="Genomic_DNA"/>
</dbReference>
<gene>
    <name evidence="1" type="ORF">JOC74_001144</name>
</gene>
<proteinExistence type="predicted"/>
<accession>A0ABS4CT04</accession>